<evidence type="ECO:0000256" key="9">
    <source>
        <dbReference type="NCBIfam" id="TIGR00187"/>
    </source>
</evidence>
<comment type="function">
    <text evidence="2">Catalyzes the dismutation of two molecules of 6,7-dimethyl-8-ribityllumazine, resulting in the formation of riboflavin and 5-amino-6-(D-ribitylamino)uracil.</text>
</comment>
<keyword evidence="7" id="KW-0808">Transferase</keyword>
<feature type="repeat" description="Lumazine-binding" evidence="10">
    <location>
        <begin position="1"/>
        <end position="96"/>
    </location>
</feature>
<evidence type="ECO:0000313" key="13">
    <source>
        <dbReference type="Proteomes" id="UP000010880"/>
    </source>
</evidence>
<organism evidence="12 13">
    <name type="scientific">Halobacteroides halobius (strain ATCC 35273 / DSM 5150 / MD-1)</name>
    <dbReference type="NCBI Taxonomy" id="748449"/>
    <lineage>
        <taxon>Bacteria</taxon>
        <taxon>Bacillati</taxon>
        <taxon>Bacillota</taxon>
        <taxon>Clostridia</taxon>
        <taxon>Halanaerobiales</taxon>
        <taxon>Halobacteroidaceae</taxon>
        <taxon>Halobacteroides</taxon>
    </lineage>
</organism>
<name>L0K938_HALHC</name>
<dbReference type="EMBL" id="CP003359">
    <property type="protein sequence ID" value="AGB40859.1"/>
    <property type="molecule type" value="Genomic_DNA"/>
</dbReference>
<dbReference type="EC" id="2.5.1.9" evidence="4 9"/>
<dbReference type="GO" id="GO:0009231">
    <property type="term" value="P:riboflavin biosynthetic process"/>
    <property type="evidence" value="ECO:0007669"/>
    <property type="project" value="UniProtKB-KW"/>
</dbReference>
<comment type="pathway">
    <text evidence="3">Cofactor biosynthesis; riboflavin biosynthesis; riboflavin from 2-hydroxy-3-oxobutyl phosphate and 5-amino-6-(D-ribitylamino)uracil: step 2/2.</text>
</comment>
<evidence type="ECO:0000256" key="4">
    <source>
        <dbReference type="ARBA" id="ARBA00012827"/>
    </source>
</evidence>
<dbReference type="CDD" id="cd00402">
    <property type="entry name" value="Riboflavin_synthase_like"/>
    <property type="match status" value="1"/>
</dbReference>
<keyword evidence="8" id="KW-0677">Repeat</keyword>
<evidence type="ECO:0000256" key="5">
    <source>
        <dbReference type="ARBA" id="ARBA00013950"/>
    </source>
</evidence>
<dbReference type="Pfam" id="PF00677">
    <property type="entry name" value="Lum_binding"/>
    <property type="match status" value="2"/>
</dbReference>
<feature type="domain" description="Lumazine-binding" evidence="11">
    <location>
        <begin position="1"/>
        <end position="96"/>
    </location>
</feature>
<dbReference type="STRING" id="748449.Halha_0893"/>
<dbReference type="FunFam" id="2.40.30.20:FF:000006">
    <property type="entry name" value="Riboflavin synthase, alpha subunit"/>
    <property type="match status" value="1"/>
</dbReference>
<dbReference type="NCBIfam" id="TIGR00187">
    <property type="entry name" value="ribE"/>
    <property type="match status" value="1"/>
</dbReference>
<feature type="domain" description="Lumazine-binding" evidence="11">
    <location>
        <begin position="97"/>
        <end position="193"/>
    </location>
</feature>
<evidence type="ECO:0000256" key="1">
    <source>
        <dbReference type="ARBA" id="ARBA00000968"/>
    </source>
</evidence>
<dbReference type="SUPFAM" id="SSF63380">
    <property type="entry name" value="Riboflavin synthase domain-like"/>
    <property type="match status" value="2"/>
</dbReference>
<dbReference type="PROSITE" id="PS51177">
    <property type="entry name" value="LUMAZINE_BIND"/>
    <property type="match status" value="2"/>
</dbReference>
<dbReference type="InterPro" id="IPR001783">
    <property type="entry name" value="Lumazine-bd"/>
</dbReference>
<sequence length="218" mass="23845">MFTGIVEELGIIKRINRGSKSIELTIKANKVLDDVQIGDSIATNGVCLTVTNFDQQQFSVDVMPETMRKSSLGQLKTGDQVNLERALQVGDRLGGHLVSGHIDGLGEIVKEQREDKAVIISIKPNAELLKYIIPKGSIAIDGISLTIAELKDTIFSVSLIPHTAEITVLGNKGVGDQVNLEADMIGKYVQRMIDYQEEEKTGNDIDKDLLRKNGFLLA</sequence>
<evidence type="ECO:0000256" key="3">
    <source>
        <dbReference type="ARBA" id="ARBA00004887"/>
    </source>
</evidence>
<proteinExistence type="predicted"/>
<dbReference type="Gene3D" id="2.40.30.20">
    <property type="match status" value="2"/>
</dbReference>
<evidence type="ECO:0000313" key="12">
    <source>
        <dbReference type="EMBL" id="AGB40859.1"/>
    </source>
</evidence>
<dbReference type="RefSeq" id="WP_015326584.1">
    <property type="nucleotide sequence ID" value="NC_019978.1"/>
</dbReference>
<feature type="repeat" description="Lumazine-binding" evidence="10">
    <location>
        <begin position="97"/>
        <end position="193"/>
    </location>
</feature>
<keyword evidence="6" id="KW-0686">Riboflavin biosynthesis</keyword>
<gene>
    <name evidence="12" type="ordered locus">Halha_0893</name>
</gene>
<dbReference type="Proteomes" id="UP000010880">
    <property type="component" value="Chromosome"/>
</dbReference>
<dbReference type="NCBIfam" id="NF006767">
    <property type="entry name" value="PRK09289.1"/>
    <property type="match status" value="1"/>
</dbReference>
<comment type="catalytic activity">
    <reaction evidence="1">
        <text>2 6,7-dimethyl-8-(1-D-ribityl)lumazine + H(+) = 5-amino-6-(D-ribitylamino)uracil + riboflavin</text>
        <dbReference type="Rhea" id="RHEA:20772"/>
        <dbReference type="ChEBI" id="CHEBI:15378"/>
        <dbReference type="ChEBI" id="CHEBI:15934"/>
        <dbReference type="ChEBI" id="CHEBI:57986"/>
        <dbReference type="ChEBI" id="CHEBI:58201"/>
        <dbReference type="EC" id="2.5.1.9"/>
    </reaction>
</comment>
<dbReference type="NCBIfam" id="NF009566">
    <property type="entry name" value="PRK13020.1"/>
    <property type="match status" value="1"/>
</dbReference>
<dbReference type="HOGENOM" id="CLU_034388_2_0_9"/>
<dbReference type="GO" id="GO:0004746">
    <property type="term" value="F:riboflavin synthase activity"/>
    <property type="evidence" value="ECO:0007669"/>
    <property type="project" value="UniProtKB-UniRule"/>
</dbReference>
<evidence type="ECO:0000256" key="10">
    <source>
        <dbReference type="PROSITE-ProRule" id="PRU00524"/>
    </source>
</evidence>
<dbReference type="PIRSF" id="PIRSF000498">
    <property type="entry name" value="Riboflavin_syn_A"/>
    <property type="match status" value="1"/>
</dbReference>
<dbReference type="PANTHER" id="PTHR21098">
    <property type="entry name" value="RIBOFLAVIN SYNTHASE ALPHA CHAIN"/>
    <property type="match status" value="1"/>
</dbReference>
<dbReference type="AlphaFoldDB" id="L0K938"/>
<dbReference type="OrthoDB" id="9788537at2"/>
<evidence type="ECO:0000259" key="11">
    <source>
        <dbReference type="PROSITE" id="PS51177"/>
    </source>
</evidence>
<protein>
    <recommendedName>
        <fullName evidence="5 9">Riboflavin synthase</fullName>
        <ecNumber evidence="4 9">2.5.1.9</ecNumber>
    </recommendedName>
</protein>
<dbReference type="PATRIC" id="fig|748449.3.peg.852"/>
<evidence type="ECO:0000256" key="7">
    <source>
        <dbReference type="ARBA" id="ARBA00022679"/>
    </source>
</evidence>
<evidence type="ECO:0000256" key="8">
    <source>
        <dbReference type="ARBA" id="ARBA00022737"/>
    </source>
</evidence>
<dbReference type="FunFam" id="2.40.30.20:FF:000004">
    <property type="entry name" value="Riboflavin synthase, alpha subunit"/>
    <property type="match status" value="1"/>
</dbReference>
<keyword evidence="13" id="KW-1185">Reference proteome</keyword>
<dbReference type="eggNOG" id="COG0307">
    <property type="taxonomic scope" value="Bacteria"/>
</dbReference>
<reference evidence="13" key="1">
    <citation type="submission" date="2012-02" db="EMBL/GenBank/DDBJ databases">
        <title>The complete genome of Halobacteroides halobius DSM 5150.</title>
        <authorList>
            <person name="Lucas S."/>
            <person name="Copeland A."/>
            <person name="Lapidus A."/>
            <person name="Glavina del Rio T."/>
            <person name="Dalin E."/>
            <person name="Tice H."/>
            <person name="Bruce D."/>
            <person name="Goodwin L."/>
            <person name="Pitluck S."/>
            <person name="Peters L."/>
            <person name="Mikhailova N."/>
            <person name="Gu W."/>
            <person name="Kyrpides N."/>
            <person name="Mavromatis K."/>
            <person name="Ivanova N."/>
            <person name="Brettin T."/>
            <person name="Detter J.C."/>
            <person name="Han C."/>
            <person name="Larimer F."/>
            <person name="Land M."/>
            <person name="Hauser L."/>
            <person name="Markowitz V."/>
            <person name="Cheng J.-F."/>
            <person name="Hugenholtz P."/>
            <person name="Woyke T."/>
            <person name="Wu D."/>
            <person name="Tindall B."/>
            <person name="Pomrenke H."/>
            <person name="Brambilla E."/>
            <person name="Klenk H.-P."/>
            <person name="Eisen J.A."/>
        </authorList>
    </citation>
    <scope>NUCLEOTIDE SEQUENCE [LARGE SCALE GENOMIC DNA]</scope>
    <source>
        <strain evidence="13">ATCC 35273 / DSM 5150 / MD-1</strain>
    </source>
</reference>
<evidence type="ECO:0000256" key="2">
    <source>
        <dbReference type="ARBA" id="ARBA00002803"/>
    </source>
</evidence>
<dbReference type="InterPro" id="IPR023366">
    <property type="entry name" value="ATP_synth_asu-like_sf"/>
</dbReference>
<dbReference type="KEGG" id="hhl:Halha_0893"/>
<accession>L0K938</accession>
<evidence type="ECO:0000256" key="6">
    <source>
        <dbReference type="ARBA" id="ARBA00022619"/>
    </source>
</evidence>
<dbReference type="InterPro" id="IPR026017">
    <property type="entry name" value="Lumazine-bd_dom"/>
</dbReference>
<dbReference type="InterPro" id="IPR017938">
    <property type="entry name" value="Riboflavin_synthase-like_b-brl"/>
</dbReference>
<dbReference type="PANTHER" id="PTHR21098:SF0">
    <property type="entry name" value="RIBOFLAVIN SYNTHASE"/>
    <property type="match status" value="1"/>
</dbReference>